<organism evidence="2 3">
    <name type="scientific">Nocardioides panacihumi</name>
    <dbReference type="NCBI Taxonomy" id="400774"/>
    <lineage>
        <taxon>Bacteria</taxon>
        <taxon>Bacillati</taxon>
        <taxon>Actinomycetota</taxon>
        <taxon>Actinomycetes</taxon>
        <taxon>Propionibacteriales</taxon>
        <taxon>Nocardioidaceae</taxon>
        <taxon>Nocardioides</taxon>
    </lineage>
</organism>
<dbReference type="EMBL" id="BAAAPB010000003">
    <property type="protein sequence ID" value="GAA1968135.1"/>
    <property type="molecule type" value="Genomic_DNA"/>
</dbReference>
<sequence length="49" mass="5161">MVNILALHAAEAAKHSEKVNHWVVGATALVLLLSLMGILLAFAGGREHS</sequence>
<keyword evidence="1" id="KW-0812">Transmembrane</keyword>
<dbReference type="RefSeq" id="WP_344046233.1">
    <property type="nucleotide sequence ID" value="NZ_BAAAPB010000003.1"/>
</dbReference>
<reference evidence="2 3" key="1">
    <citation type="journal article" date="2019" name="Int. J. Syst. Evol. Microbiol.">
        <title>The Global Catalogue of Microorganisms (GCM) 10K type strain sequencing project: providing services to taxonomists for standard genome sequencing and annotation.</title>
        <authorList>
            <consortium name="The Broad Institute Genomics Platform"/>
            <consortium name="The Broad Institute Genome Sequencing Center for Infectious Disease"/>
            <person name="Wu L."/>
            <person name="Ma J."/>
        </authorList>
    </citation>
    <scope>NUCLEOTIDE SEQUENCE [LARGE SCALE GENOMIC DNA]</scope>
    <source>
        <strain evidence="2 3">JCM 15309</strain>
    </source>
</reference>
<keyword evidence="3" id="KW-1185">Reference proteome</keyword>
<evidence type="ECO:0000313" key="3">
    <source>
        <dbReference type="Proteomes" id="UP001500571"/>
    </source>
</evidence>
<comment type="caution">
    <text evidence="2">The sequence shown here is derived from an EMBL/GenBank/DDBJ whole genome shotgun (WGS) entry which is preliminary data.</text>
</comment>
<keyword evidence="1" id="KW-1133">Transmembrane helix</keyword>
<gene>
    <name evidence="2" type="ORF">GCM10009798_30640</name>
</gene>
<feature type="transmembrane region" description="Helical" evidence="1">
    <location>
        <begin position="22"/>
        <end position="43"/>
    </location>
</feature>
<proteinExistence type="predicted"/>
<keyword evidence="1" id="KW-0472">Membrane</keyword>
<evidence type="ECO:0000313" key="2">
    <source>
        <dbReference type="EMBL" id="GAA1968135.1"/>
    </source>
</evidence>
<name>A0ABN2RFG8_9ACTN</name>
<evidence type="ECO:0008006" key="4">
    <source>
        <dbReference type="Google" id="ProtNLM"/>
    </source>
</evidence>
<protein>
    <recommendedName>
        <fullName evidence="4">DUF2970 domain-containing protein</fullName>
    </recommendedName>
</protein>
<accession>A0ABN2RFG8</accession>
<evidence type="ECO:0000256" key="1">
    <source>
        <dbReference type="SAM" id="Phobius"/>
    </source>
</evidence>
<dbReference type="Proteomes" id="UP001500571">
    <property type="component" value="Unassembled WGS sequence"/>
</dbReference>